<dbReference type="Pfam" id="PF00082">
    <property type="entry name" value="Peptidase_S8"/>
    <property type="match status" value="3"/>
</dbReference>
<feature type="domain" description="P/Homo B" evidence="13">
    <location>
        <begin position="448"/>
        <end position="584"/>
    </location>
</feature>
<keyword evidence="7" id="KW-0106">Calcium</keyword>
<dbReference type="SUPFAM" id="SSF52743">
    <property type="entry name" value="Subtilisin-like"/>
    <property type="match status" value="3"/>
</dbReference>
<comment type="similarity">
    <text evidence="1">Belongs to the peptidase S8 family. Furin subfamily.</text>
</comment>
<feature type="active site" description="Charge relay system" evidence="12">
    <location>
        <position position="150"/>
    </location>
</feature>
<dbReference type="EMBL" id="JBBCAQ010000007">
    <property type="protein sequence ID" value="KAK7602720.1"/>
    <property type="molecule type" value="Genomic_DNA"/>
</dbReference>
<dbReference type="PANTHER" id="PTHR42884:SF14">
    <property type="entry name" value="NEUROENDOCRINE CONVERTASE 1"/>
    <property type="match status" value="1"/>
</dbReference>
<dbReference type="PROSITE" id="PS51829">
    <property type="entry name" value="P_HOMO_B"/>
    <property type="match status" value="4"/>
</dbReference>
<feature type="domain" description="P/Homo B" evidence="13">
    <location>
        <begin position="1615"/>
        <end position="1750"/>
    </location>
</feature>
<dbReference type="InterPro" id="IPR032815">
    <property type="entry name" value="S8_pro-domain"/>
</dbReference>
<dbReference type="SUPFAM" id="SSF49785">
    <property type="entry name" value="Galactose-binding domain-like"/>
    <property type="match status" value="3"/>
</dbReference>
<keyword evidence="4" id="KW-0732">Signal</keyword>
<comment type="caution">
    <text evidence="14">The sequence shown here is derived from an EMBL/GenBank/DDBJ whole genome shotgun (WGS) entry which is preliminary data.</text>
</comment>
<dbReference type="InterPro" id="IPR002884">
    <property type="entry name" value="P_dom"/>
</dbReference>
<dbReference type="GO" id="GO:0043005">
    <property type="term" value="C:neuron projection"/>
    <property type="evidence" value="ECO:0007669"/>
    <property type="project" value="TreeGrafter"/>
</dbReference>
<keyword evidence="5 12" id="KW-0378">Hydrolase</keyword>
<dbReference type="GO" id="GO:0005737">
    <property type="term" value="C:cytoplasm"/>
    <property type="evidence" value="ECO:0007669"/>
    <property type="project" value="UniProtKB-ARBA"/>
</dbReference>
<keyword evidence="8" id="KW-0865">Zymogen</keyword>
<dbReference type="PROSITE" id="PS00136">
    <property type="entry name" value="SUBTILASE_ASP"/>
    <property type="match status" value="1"/>
</dbReference>
<dbReference type="GO" id="GO:0012505">
    <property type="term" value="C:endomembrane system"/>
    <property type="evidence" value="ECO:0007669"/>
    <property type="project" value="UniProtKB-ARBA"/>
</dbReference>
<dbReference type="GO" id="GO:0004252">
    <property type="term" value="F:serine-type endopeptidase activity"/>
    <property type="evidence" value="ECO:0007669"/>
    <property type="project" value="UniProtKB-UniRule"/>
</dbReference>
<evidence type="ECO:0000256" key="6">
    <source>
        <dbReference type="ARBA" id="ARBA00022825"/>
    </source>
</evidence>
<gene>
    <name evidence="14" type="ORF">V9T40_006694</name>
</gene>
<reference evidence="14 15" key="1">
    <citation type="submission" date="2024-03" db="EMBL/GenBank/DDBJ databases">
        <title>Adaptation during the transition from Ophiocordyceps entomopathogen to insect associate is accompanied by gene loss and intensified selection.</title>
        <authorList>
            <person name="Ward C.M."/>
            <person name="Onetto C.A."/>
            <person name="Borneman A.R."/>
        </authorList>
    </citation>
    <scope>NUCLEOTIDE SEQUENCE [LARGE SCALE GENOMIC DNA]</scope>
    <source>
        <strain evidence="14">AWRI1</strain>
        <tissue evidence="14">Single Adult Female</tissue>
    </source>
</reference>
<evidence type="ECO:0000256" key="4">
    <source>
        <dbReference type="ARBA" id="ARBA00022729"/>
    </source>
</evidence>
<evidence type="ECO:0000259" key="13">
    <source>
        <dbReference type="PROSITE" id="PS51829"/>
    </source>
</evidence>
<dbReference type="FunFam" id="3.40.50.200:FF:000021">
    <property type="entry name" value="Proprotein convertase subtilisin/kexin type 5a"/>
    <property type="match status" value="3"/>
</dbReference>
<evidence type="ECO:0000256" key="9">
    <source>
        <dbReference type="ARBA" id="ARBA00023157"/>
    </source>
</evidence>
<dbReference type="InterPro" id="IPR000209">
    <property type="entry name" value="Peptidase_S8/S53_dom"/>
</dbReference>
<keyword evidence="6 12" id="KW-0720">Serine protease</keyword>
<dbReference type="Pfam" id="PF01483">
    <property type="entry name" value="P_proprotein"/>
    <property type="match status" value="3"/>
</dbReference>
<dbReference type="GO" id="GO:0005615">
    <property type="term" value="C:extracellular space"/>
    <property type="evidence" value="ECO:0007669"/>
    <property type="project" value="TreeGrafter"/>
</dbReference>
<dbReference type="Gene3D" id="3.40.50.200">
    <property type="entry name" value="Peptidase S8/S53 domain"/>
    <property type="match status" value="3"/>
</dbReference>
<feature type="domain" description="P/Homo B" evidence="13">
    <location>
        <begin position="1026"/>
        <end position="1165"/>
    </location>
</feature>
<evidence type="ECO:0000256" key="1">
    <source>
        <dbReference type="ARBA" id="ARBA00005325"/>
    </source>
</evidence>
<dbReference type="InterPro" id="IPR023827">
    <property type="entry name" value="Peptidase_S8_Asp-AS"/>
</dbReference>
<dbReference type="InterPro" id="IPR023828">
    <property type="entry name" value="Peptidase_S8_Ser-AS"/>
</dbReference>
<feature type="active site" description="Charge relay system" evidence="12">
    <location>
        <position position="956"/>
    </location>
</feature>
<dbReference type="PRINTS" id="PR00723">
    <property type="entry name" value="SUBTILISIN"/>
</dbReference>
<name>A0AAN9Y9T1_9HEMI</name>
<feature type="active site" description="Charge relay system" evidence="12">
    <location>
        <position position="192"/>
    </location>
</feature>
<feature type="active site" description="Charge relay system" evidence="12">
    <location>
        <position position="371"/>
    </location>
</feature>
<evidence type="ECO:0000313" key="15">
    <source>
        <dbReference type="Proteomes" id="UP001367676"/>
    </source>
</evidence>
<feature type="active site" description="Charge relay system" evidence="11 12">
    <location>
        <position position="1365"/>
    </location>
</feature>
<dbReference type="GO" id="GO:0016020">
    <property type="term" value="C:membrane"/>
    <property type="evidence" value="ECO:0007669"/>
    <property type="project" value="TreeGrafter"/>
</dbReference>
<feature type="active site" description="Charge relay system" evidence="12">
    <location>
        <position position="739"/>
    </location>
</feature>
<keyword evidence="9" id="KW-1015">Disulfide bond</keyword>
<dbReference type="FunFam" id="2.60.120.260:FF:000006">
    <property type="entry name" value="Proprotein convertase subtilisin/kexin type 5"/>
    <property type="match status" value="2"/>
</dbReference>
<keyword evidence="2 12" id="KW-0645">Protease</keyword>
<sequence>MDKSSVGLDNWVLDTVHFWGESPQGIWSIVFYDTLSFVPQLYSIRHRRHPKRSKYENHKITQALLSHSQILWAKQLTHVRRQLKSVKCPAMMQYGNPQYEGAFSDKLFNSQWYLQECRPSKSFPIYDLNVFPVWYKYKIFGRHIKVIVTDDGVEYTHSDLRDNYDESLGLNLANNSKDTRPKQSLSIRPDNHGTNCAGIIAMRAGNGICGVGIAPLVTLGAVRMIASDITMESCQAEAKALAFKFTQVDIMSNSWGFADDGKTMEPVGDLARTSIKLGIYVGRKGNGTIFIFPAGNGKNHDDTCACDGYVNSIYTMVISAVNYDGSFTHYSERCAAIIATVYAGNSRNKLSYNIVTTDLHNKCSTSFSGTSAAVPVASGIVTLLLEAKPDITWRGVQHAVAYTAQIAPVAETRAWRMNAAGFIVGHNFGFGMLNALRLVEFAQTMESLPPMNSCVLRARLVDDTSFDRRRTVSISFKTNACQSLPSEVNYIEHVQLVTSVQYSKRGAIKINLYSPAKTVSHMLESRIRDKSKEGLKNWIMDSIHMWGESPRGEWVVKFMDITGPKSNLGFVESLALIIHGTKDKPLHYQKRRTYDRFIWRVKKLLVPCAHSRIGVLKKNVDFYTNKWKLHVKGSREKAEEIAGNEGLEIEREVSWVEQCGAVTRKSRRVVDINRLTCPREESSASNYGKYFSDPYFPAQWTLHDCRSKGADGPQYDLNVMRVWTQYGYYGKKIVIIIIDDGVETEHLDLKDNYDSYFGKDLIDNDGEPDPVHTVIRIYSHGTRCAGQIGMKANNLVCGVGIAPLATIGGVRLLGPKKSSDEADGEALLFRYQEVWVVSNSWGPNDDGMTMAHCGEITKAALKTAATEGLNGRGVVFVFAAGNGKEDMDNCSCDPFVTSIYTIPVASADMEGKVTNYSERCPSIFVTAYSGDGSSIFNVATTDVGKDRCTISHTGTSASAPPVAAAIGLAREANPKLTARDIQHLFPYTCEVAPLQDNPGTWVRGVTGIYFSQDFGFGMIDIFKLVTFARTFSPVPPLSTNNEPIQRLKGYKKQFKTTGCKGLPSEVNFLEHVQVFTTINYTRRGDLQISLKSASGTKIRILEPRPKDANPHGIHNWAFDSVHAWGESVSGTWEIKIFDQFHNGKENAEHFSRTWLVKVDVGSERAKQIAEIKGFHYHGHVNGFKDYHIFEKLDYPLEHPVENTNCTLHLTKHDEVTWAQQLFKRQLHKRDFLDHESLGLNLNHAKDTESKHKSMTLTPNTSNGLSDAAEDTKILYERAFNDELWSLQWYEVGKKNSSTLGLDMNLIPVYKVYNMTGDGVTILIIDDGVEYTHEDIASNFIEDISFNLNRNMADVLPRYEDPRNRHGTRCAGVAVMKANNTKCGVGIAFNAKVGGITLLDGFTDDVIEAKAVNHALDKVQIYSGSWGPQDNGQALDGPGHLTSLALHRGITHGRNGLGSLYVFAAGNGGVFGDHCGADGYINSVYSIAIASATQTGSVPFYAERCPAIMATAYSGSAHDEIKIITTDIYNSCTLEHSGTSASAPLAAGILALVLQANPRLTWRDVHHLLAWTSEVAPLIHSADWTKNDFGFWFTPQFGFGLIDAFKMVNHAFKWKNVPKKYICSVPFIIRKKKSSFSSTQPFRGTVVTNGCHGSVNYLEHVQLNATVRYPDRGHIDIQLISPTGTTSKLMEVRRGDHSGDGFISWPFLTLQFWGENPTGEWTVIVSDQIRARKYQGRVDHLQLILHGSKDIPQHYATMKREYEPFKT</sequence>
<dbReference type="SUPFAM" id="SSF54897">
    <property type="entry name" value="Protease propeptides/inhibitors"/>
    <property type="match status" value="1"/>
</dbReference>
<dbReference type="InterPro" id="IPR034182">
    <property type="entry name" value="Kexin/furin"/>
</dbReference>
<evidence type="ECO:0000256" key="3">
    <source>
        <dbReference type="ARBA" id="ARBA00022685"/>
    </source>
</evidence>
<organism evidence="14 15">
    <name type="scientific">Parthenolecanium corni</name>
    <dbReference type="NCBI Taxonomy" id="536013"/>
    <lineage>
        <taxon>Eukaryota</taxon>
        <taxon>Metazoa</taxon>
        <taxon>Ecdysozoa</taxon>
        <taxon>Arthropoda</taxon>
        <taxon>Hexapoda</taxon>
        <taxon>Insecta</taxon>
        <taxon>Pterygota</taxon>
        <taxon>Neoptera</taxon>
        <taxon>Paraneoptera</taxon>
        <taxon>Hemiptera</taxon>
        <taxon>Sternorrhyncha</taxon>
        <taxon>Coccoidea</taxon>
        <taxon>Coccidae</taxon>
        <taxon>Parthenolecanium</taxon>
    </lineage>
</organism>
<protein>
    <recommendedName>
        <fullName evidence="13">P/Homo B domain-containing protein</fullName>
    </recommendedName>
</protein>
<evidence type="ECO:0000256" key="12">
    <source>
        <dbReference type="PROSITE-ProRule" id="PRU01240"/>
    </source>
</evidence>
<proteinExistence type="inferred from homology"/>
<dbReference type="InterPro" id="IPR036852">
    <property type="entry name" value="Peptidase_S8/S53_dom_sf"/>
</dbReference>
<feature type="active site" description="Charge relay system" evidence="11 12">
    <location>
        <position position="1325"/>
    </location>
</feature>
<feature type="active site" description="Charge relay system" evidence="12">
    <location>
        <position position="780"/>
    </location>
</feature>
<evidence type="ECO:0000256" key="11">
    <source>
        <dbReference type="PIRSR" id="PIRSR615500-1"/>
    </source>
</evidence>
<dbReference type="PROSITE" id="PS51892">
    <property type="entry name" value="SUBTILASE"/>
    <property type="match status" value="3"/>
</dbReference>
<dbReference type="GO" id="GO:0016486">
    <property type="term" value="P:peptide hormone processing"/>
    <property type="evidence" value="ECO:0007669"/>
    <property type="project" value="TreeGrafter"/>
</dbReference>
<dbReference type="InterPro" id="IPR008979">
    <property type="entry name" value="Galactose-bd-like_sf"/>
</dbReference>
<dbReference type="PROSITE" id="PS00138">
    <property type="entry name" value="SUBTILASE_SER"/>
    <property type="match status" value="3"/>
</dbReference>
<dbReference type="CDD" id="cd04059">
    <property type="entry name" value="Peptidases_S8_Protein_convertases_Kexins_Furin-like"/>
    <property type="match status" value="3"/>
</dbReference>
<evidence type="ECO:0000313" key="14">
    <source>
        <dbReference type="EMBL" id="KAK7602720.1"/>
    </source>
</evidence>
<dbReference type="Gene3D" id="2.60.120.260">
    <property type="entry name" value="Galactose-binding domain-like"/>
    <property type="match status" value="4"/>
</dbReference>
<dbReference type="Proteomes" id="UP001367676">
    <property type="component" value="Unassembled WGS sequence"/>
</dbReference>
<dbReference type="InterPro" id="IPR022398">
    <property type="entry name" value="Peptidase_S8_His-AS"/>
</dbReference>
<dbReference type="Pfam" id="PF16470">
    <property type="entry name" value="S8_pro-domain"/>
    <property type="match status" value="1"/>
</dbReference>
<dbReference type="PROSITE" id="PS00137">
    <property type="entry name" value="SUBTILASE_HIS"/>
    <property type="match status" value="3"/>
</dbReference>
<evidence type="ECO:0000256" key="2">
    <source>
        <dbReference type="ARBA" id="ARBA00022670"/>
    </source>
</evidence>
<keyword evidence="3" id="KW-0165">Cleavage on pair of basic residues</keyword>
<evidence type="ECO:0000256" key="10">
    <source>
        <dbReference type="ARBA" id="ARBA00023180"/>
    </source>
</evidence>
<evidence type="ECO:0000256" key="7">
    <source>
        <dbReference type="ARBA" id="ARBA00022837"/>
    </source>
</evidence>
<evidence type="ECO:0000256" key="5">
    <source>
        <dbReference type="ARBA" id="ARBA00022801"/>
    </source>
</evidence>
<dbReference type="PANTHER" id="PTHR42884">
    <property type="entry name" value="PROPROTEIN CONVERTASE SUBTILISIN/KEXIN-RELATED"/>
    <property type="match status" value="1"/>
</dbReference>
<feature type="active site" description="Charge relay system" evidence="11 12">
    <location>
        <position position="1539"/>
    </location>
</feature>
<accession>A0AAN9Y9T1</accession>
<keyword evidence="10" id="KW-0325">Glycoprotein</keyword>
<evidence type="ECO:0000256" key="8">
    <source>
        <dbReference type="ARBA" id="ARBA00023145"/>
    </source>
</evidence>
<dbReference type="InterPro" id="IPR015500">
    <property type="entry name" value="Peptidase_S8_subtilisin-rel"/>
</dbReference>
<feature type="domain" description="P/Homo B" evidence="13">
    <location>
        <begin position="1"/>
        <end position="77"/>
    </location>
</feature>
<keyword evidence="15" id="KW-1185">Reference proteome</keyword>